<dbReference type="Pfam" id="PF14079">
    <property type="entry name" value="DUF4260"/>
    <property type="match status" value="2"/>
</dbReference>
<feature type="region of interest" description="Disordered" evidence="1">
    <location>
        <begin position="59"/>
        <end position="85"/>
    </location>
</feature>
<dbReference type="OrthoDB" id="4125791at2759"/>
<sequence>MPFSFSTLHPTLYPNLTHPGTTHSLPLLLLRLEGTTLFLSSIYLYHRLQRWHLASSAYASSPSQPTTLTKSTTATSPSTAPKVSASNPLSWTRFGILLLAPDLGMVGFLRDSRWGSWIYNLVHCEIFPLVLVSTLLSDVLDLRSLTGGEAKRDDDIVAEGSGARVLGLRKGTWAAWMGVGITWLAHIGMDRMIGAGLKYETGFGHTHLGVM</sequence>
<dbReference type="VEuPathDB" id="FungiDB:AB675_4760"/>
<dbReference type="GeneID" id="28736800"/>
<dbReference type="AlphaFoldDB" id="A0A0N0NIB9"/>
<keyword evidence="3" id="KW-1185">Reference proteome</keyword>
<gene>
    <name evidence="2" type="ORF">AB675_4760</name>
</gene>
<name>A0A0N0NIB9_9EURO</name>
<dbReference type="EMBL" id="LFJN01000038">
    <property type="protein sequence ID" value="KPI35661.1"/>
    <property type="molecule type" value="Genomic_DNA"/>
</dbReference>
<dbReference type="InterPro" id="IPR025356">
    <property type="entry name" value="DUF4260"/>
</dbReference>
<protein>
    <submittedName>
        <fullName evidence="2">Uncharacterized protein</fullName>
    </submittedName>
</protein>
<comment type="caution">
    <text evidence="2">The sequence shown here is derived from an EMBL/GenBank/DDBJ whole genome shotgun (WGS) entry which is preliminary data.</text>
</comment>
<proteinExistence type="predicted"/>
<dbReference type="RefSeq" id="XP_017995624.1">
    <property type="nucleotide sequence ID" value="XM_018144921.1"/>
</dbReference>
<evidence type="ECO:0000313" key="3">
    <source>
        <dbReference type="Proteomes" id="UP000038010"/>
    </source>
</evidence>
<evidence type="ECO:0000313" key="2">
    <source>
        <dbReference type="EMBL" id="KPI35661.1"/>
    </source>
</evidence>
<evidence type="ECO:0000256" key="1">
    <source>
        <dbReference type="SAM" id="MobiDB-lite"/>
    </source>
</evidence>
<organism evidence="2 3">
    <name type="scientific">Cyphellophora attinorum</name>
    <dbReference type="NCBI Taxonomy" id="1664694"/>
    <lineage>
        <taxon>Eukaryota</taxon>
        <taxon>Fungi</taxon>
        <taxon>Dikarya</taxon>
        <taxon>Ascomycota</taxon>
        <taxon>Pezizomycotina</taxon>
        <taxon>Eurotiomycetes</taxon>
        <taxon>Chaetothyriomycetidae</taxon>
        <taxon>Chaetothyriales</taxon>
        <taxon>Cyphellophoraceae</taxon>
        <taxon>Cyphellophora</taxon>
    </lineage>
</organism>
<reference evidence="2 3" key="1">
    <citation type="submission" date="2015-06" db="EMBL/GenBank/DDBJ databases">
        <title>Draft genome of the ant-associated black yeast Phialophora attae CBS 131958.</title>
        <authorList>
            <person name="Moreno L.F."/>
            <person name="Stielow B.J."/>
            <person name="de Hoog S."/>
            <person name="Vicente V.A."/>
            <person name="Weiss V.A."/>
            <person name="de Vries M."/>
            <person name="Cruz L.M."/>
            <person name="Souza E.M."/>
        </authorList>
    </citation>
    <scope>NUCLEOTIDE SEQUENCE [LARGE SCALE GENOMIC DNA]</scope>
    <source>
        <strain evidence="2 3">CBS 131958</strain>
    </source>
</reference>
<accession>A0A0N0NIB9</accession>
<dbReference type="Proteomes" id="UP000038010">
    <property type="component" value="Unassembled WGS sequence"/>
</dbReference>